<dbReference type="Pfam" id="PF10990">
    <property type="entry name" value="DUF2809"/>
    <property type="match status" value="1"/>
</dbReference>
<gene>
    <name evidence="1" type="ORF">CCAX7_39290</name>
</gene>
<dbReference type="InterPro" id="IPR021257">
    <property type="entry name" value="DUF2809"/>
</dbReference>
<dbReference type="AlphaFoldDB" id="A0A402D3N6"/>
<reference evidence="1 2" key="1">
    <citation type="journal article" date="2019" name="Int. J. Syst. Evol. Microbiol.">
        <title>Capsulimonas corticalis gen. nov., sp. nov., an aerobic capsulated bacterium, of a novel bacterial order, Capsulimonadales ord. nov., of the class Armatimonadia of the phylum Armatimonadetes.</title>
        <authorList>
            <person name="Li J."/>
            <person name="Kudo C."/>
            <person name="Tonouchi A."/>
        </authorList>
    </citation>
    <scope>NUCLEOTIDE SEQUENCE [LARGE SCALE GENOMIC DNA]</scope>
    <source>
        <strain evidence="1 2">AX-7</strain>
    </source>
</reference>
<organism evidence="1 2">
    <name type="scientific">Capsulimonas corticalis</name>
    <dbReference type="NCBI Taxonomy" id="2219043"/>
    <lineage>
        <taxon>Bacteria</taxon>
        <taxon>Bacillati</taxon>
        <taxon>Armatimonadota</taxon>
        <taxon>Armatimonadia</taxon>
        <taxon>Capsulimonadales</taxon>
        <taxon>Capsulimonadaceae</taxon>
        <taxon>Capsulimonas</taxon>
    </lineage>
</organism>
<accession>A0A402D3N6</accession>
<evidence type="ECO:0000313" key="1">
    <source>
        <dbReference type="EMBL" id="BDI31878.1"/>
    </source>
</evidence>
<dbReference type="Proteomes" id="UP000287394">
    <property type="component" value="Chromosome"/>
</dbReference>
<dbReference type="KEGG" id="ccot:CCAX7_39290"/>
<dbReference type="OrthoDB" id="5360192at2"/>
<keyword evidence="2" id="KW-1185">Reference proteome</keyword>
<name>A0A402D3N6_9BACT</name>
<proteinExistence type="predicted"/>
<protein>
    <submittedName>
        <fullName evidence="1">Uncharacterized protein</fullName>
    </submittedName>
</protein>
<dbReference type="FunCoup" id="A0A402D3N6">
    <property type="interactions" value="10"/>
</dbReference>
<evidence type="ECO:0000313" key="2">
    <source>
        <dbReference type="Proteomes" id="UP000287394"/>
    </source>
</evidence>
<sequence length="139" mass="15554">MIPRKPITQSPRRSRAACAAAFAVMLIAGYASRKVQIFPVAFGKYPGDALWALMVYWLIVWIRPTLSLSKATLLTFAISVCVEFLKLIQSPFMVAIRHSKFGALIFGHVFTWNNLIAYAIGVVAGAVMDYLFLRKRSQL</sequence>
<dbReference type="EMBL" id="AP025739">
    <property type="protein sequence ID" value="BDI31878.1"/>
    <property type="molecule type" value="Genomic_DNA"/>
</dbReference>